<evidence type="ECO:0000313" key="1">
    <source>
        <dbReference type="EMBL" id="MEB3034065.1"/>
    </source>
</evidence>
<sequence>MTEDPDAALTAAAFGTEPDRWPLPAATTPRQRWLRAVAAGGQGRYAAATAELAELLRETPAGPLASLAHSTRGSFLRQLGDHRGARGFDGRALALARGDHEVDPEAGADALVGLAADALGIGRFAASAALLARAGQLPEPPAAPIRLGVRRHWVTAELAMVTGDGTTAVRNAEQALDLAGADGVRHRVKSQVVLAGALCCAGNLERARTVADTALAETGRLGLIPLQWALACMLIDVGSATTTVEGLRGLREDAAELVQHRGGRWYGAQR</sequence>
<gene>
    <name evidence="1" type="ORF">KV113_21235</name>
</gene>
<dbReference type="Proteomes" id="UP001298593">
    <property type="component" value="Unassembled WGS sequence"/>
</dbReference>
<evidence type="ECO:0000313" key="2">
    <source>
        <dbReference type="Proteomes" id="UP001298593"/>
    </source>
</evidence>
<dbReference type="SUPFAM" id="SSF48452">
    <property type="entry name" value="TPR-like"/>
    <property type="match status" value="1"/>
</dbReference>
<comment type="caution">
    <text evidence="1">The sequence shown here is derived from an EMBL/GenBank/DDBJ whole genome shotgun (WGS) entry which is preliminary data.</text>
</comment>
<protein>
    <recommendedName>
        <fullName evidence="3">MalT-like TPR region domain-containing protein</fullName>
    </recommendedName>
</protein>
<dbReference type="InterPro" id="IPR011990">
    <property type="entry name" value="TPR-like_helical_dom_sf"/>
</dbReference>
<keyword evidence="2" id="KW-1185">Reference proteome</keyword>
<reference evidence="1 2" key="1">
    <citation type="submission" date="2023-12" db="EMBL/GenBank/DDBJ databases">
        <title>Description of new species of Mycobacterium terrae complex isolated from sewage at the Sao Paulo Zoological Park Foundation in Brazil.</title>
        <authorList>
            <person name="Romagnoli C.L."/>
            <person name="Conceicao E.C."/>
            <person name="Machado E."/>
            <person name="Barreto L.B.P.F."/>
            <person name="Sharma A."/>
            <person name="Silva N.M."/>
            <person name="Marques L.E."/>
            <person name="Juliana M.A."/>
            <person name="Lourenco M.C.S."/>
            <person name="Digiampietri L.A."/>
            <person name="Suffys P.N."/>
            <person name="Viana-Niero C."/>
        </authorList>
    </citation>
    <scope>NUCLEOTIDE SEQUENCE [LARGE SCALE GENOMIC DNA]</scope>
    <source>
        <strain evidence="1 2">MYC340</strain>
    </source>
</reference>
<dbReference type="RefSeq" id="WP_224972936.1">
    <property type="nucleotide sequence ID" value="NZ_JAYJJU010000026.1"/>
</dbReference>
<proteinExistence type="predicted"/>
<name>A0ABU5Y1E2_9MYCO</name>
<accession>A0ABU5Y1E2</accession>
<dbReference type="Gene3D" id="1.25.40.10">
    <property type="entry name" value="Tetratricopeptide repeat domain"/>
    <property type="match status" value="1"/>
</dbReference>
<evidence type="ECO:0008006" key="3">
    <source>
        <dbReference type="Google" id="ProtNLM"/>
    </source>
</evidence>
<dbReference type="EMBL" id="JAYJJU010000026">
    <property type="protein sequence ID" value="MEB3034065.1"/>
    <property type="molecule type" value="Genomic_DNA"/>
</dbReference>
<organism evidence="1 2">
    <name type="scientific">[Mycobacterium] nativiensis</name>
    <dbReference type="NCBI Taxonomy" id="2855503"/>
    <lineage>
        <taxon>Bacteria</taxon>
        <taxon>Bacillati</taxon>
        <taxon>Actinomycetota</taxon>
        <taxon>Actinomycetes</taxon>
        <taxon>Mycobacteriales</taxon>
        <taxon>Mycobacteriaceae</taxon>
        <taxon>Mycolicibacter</taxon>
    </lineage>
</organism>